<dbReference type="EMBL" id="WHVB01000018">
    <property type="protein sequence ID" value="KAF8473757.1"/>
    <property type="molecule type" value="Genomic_DNA"/>
</dbReference>
<dbReference type="Proteomes" id="UP000759537">
    <property type="component" value="Unassembled WGS sequence"/>
</dbReference>
<evidence type="ECO:0000313" key="2">
    <source>
        <dbReference type="Proteomes" id="UP000759537"/>
    </source>
</evidence>
<organism evidence="1 2">
    <name type="scientific">Russula ochroleuca</name>
    <dbReference type="NCBI Taxonomy" id="152965"/>
    <lineage>
        <taxon>Eukaryota</taxon>
        <taxon>Fungi</taxon>
        <taxon>Dikarya</taxon>
        <taxon>Basidiomycota</taxon>
        <taxon>Agaricomycotina</taxon>
        <taxon>Agaricomycetes</taxon>
        <taxon>Russulales</taxon>
        <taxon>Russulaceae</taxon>
        <taxon>Russula</taxon>
    </lineage>
</organism>
<name>A0A9P5K1S7_9AGAM</name>
<keyword evidence="2" id="KW-1185">Reference proteome</keyword>
<sequence>MSYTLFRSLTHLENQVFPATESIKQLIETIGRDVVQFRRNTQISYHFVDRARSVCDIINALIQKVDEEDDWDSYDKFTDASDLLEELLLASTATTQDEAHRYLCEDKDVDRCIESTTAWESNRGRLREFLYSLRAKPEIAELLPVANDEEIEIIEAGKHDDASFLLELHQSIKRHTFRQRAEGSVPQLIEFVNDRLADLYALAQGEVLEDVLAITTIKTAMLVFGIMEISMDPRVEKNRTHHLKLEPVWDAAHSLLVFFLDIAESADAPVDEMIIGAINEKFEAFLLVLRTIPDAPLPASYIQLMKQAGNIRRPYFAQAVAVISLCRFLARHYENLTKEQRTATTVEPLEKACRESLAALKVAADSLPTLKNLDMNAPEDARVGEALVAARKEIQGCFDHFALTSHWTHYEKIFKQAAEKDRLRTAQLGKVLASRPSRTPDSTSVLVQVNVKVCDGSSDGTVIKVLSVGVEPETRLRALRWYISKALGPQESSRALRDSSFLVRRAADSPEGDSLVTYRMHTAIEDIAQGTEVCELVLVLA</sequence>
<reference evidence="1" key="1">
    <citation type="submission" date="2019-10" db="EMBL/GenBank/DDBJ databases">
        <authorList>
            <consortium name="DOE Joint Genome Institute"/>
            <person name="Kuo A."/>
            <person name="Miyauchi S."/>
            <person name="Kiss E."/>
            <person name="Drula E."/>
            <person name="Kohler A."/>
            <person name="Sanchez-Garcia M."/>
            <person name="Andreopoulos B."/>
            <person name="Barry K.W."/>
            <person name="Bonito G."/>
            <person name="Buee M."/>
            <person name="Carver A."/>
            <person name="Chen C."/>
            <person name="Cichocki N."/>
            <person name="Clum A."/>
            <person name="Culley D."/>
            <person name="Crous P.W."/>
            <person name="Fauchery L."/>
            <person name="Girlanda M."/>
            <person name="Hayes R."/>
            <person name="Keri Z."/>
            <person name="LaButti K."/>
            <person name="Lipzen A."/>
            <person name="Lombard V."/>
            <person name="Magnuson J."/>
            <person name="Maillard F."/>
            <person name="Morin E."/>
            <person name="Murat C."/>
            <person name="Nolan M."/>
            <person name="Ohm R."/>
            <person name="Pangilinan J."/>
            <person name="Pereira M."/>
            <person name="Perotto S."/>
            <person name="Peter M."/>
            <person name="Riley R."/>
            <person name="Sitrit Y."/>
            <person name="Stielow B."/>
            <person name="Szollosi G."/>
            <person name="Zifcakova L."/>
            <person name="Stursova M."/>
            <person name="Spatafora J.W."/>
            <person name="Tedersoo L."/>
            <person name="Vaario L.-M."/>
            <person name="Yamada A."/>
            <person name="Yan M."/>
            <person name="Wang P."/>
            <person name="Xu J."/>
            <person name="Bruns T."/>
            <person name="Baldrian P."/>
            <person name="Vilgalys R."/>
            <person name="Henrissat B."/>
            <person name="Grigoriev I.V."/>
            <person name="Hibbett D."/>
            <person name="Nagy L.G."/>
            <person name="Martin F.M."/>
        </authorList>
    </citation>
    <scope>NUCLEOTIDE SEQUENCE</scope>
    <source>
        <strain evidence="1">Prilba</strain>
    </source>
</reference>
<comment type="caution">
    <text evidence="1">The sequence shown here is derived from an EMBL/GenBank/DDBJ whole genome shotgun (WGS) entry which is preliminary data.</text>
</comment>
<dbReference type="OrthoDB" id="2953592at2759"/>
<evidence type="ECO:0000313" key="1">
    <source>
        <dbReference type="EMBL" id="KAF8473757.1"/>
    </source>
</evidence>
<dbReference type="AlphaFoldDB" id="A0A9P5K1S7"/>
<protein>
    <submittedName>
        <fullName evidence="1">Uncharacterized protein</fullName>
    </submittedName>
</protein>
<proteinExistence type="predicted"/>
<accession>A0A9P5K1S7</accession>
<gene>
    <name evidence="1" type="ORF">DFH94DRAFT_695822</name>
</gene>
<reference evidence="1" key="2">
    <citation type="journal article" date="2020" name="Nat. Commun.">
        <title>Large-scale genome sequencing of mycorrhizal fungi provides insights into the early evolution of symbiotic traits.</title>
        <authorList>
            <person name="Miyauchi S."/>
            <person name="Kiss E."/>
            <person name="Kuo A."/>
            <person name="Drula E."/>
            <person name="Kohler A."/>
            <person name="Sanchez-Garcia M."/>
            <person name="Morin E."/>
            <person name="Andreopoulos B."/>
            <person name="Barry K.W."/>
            <person name="Bonito G."/>
            <person name="Buee M."/>
            <person name="Carver A."/>
            <person name="Chen C."/>
            <person name="Cichocki N."/>
            <person name="Clum A."/>
            <person name="Culley D."/>
            <person name="Crous P.W."/>
            <person name="Fauchery L."/>
            <person name="Girlanda M."/>
            <person name="Hayes R.D."/>
            <person name="Keri Z."/>
            <person name="LaButti K."/>
            <person name="Lipzen A."/>
            <person name="Lombard V."/>
            <person name="Magnuson J."/>
            <person name="Maillard F."/>
            <person name="Murat C."/>
            <person name="Nolan M."/>
            <person name="Ohm R.A."/>
            <person name="Pangilinan J."/>
            <person name="Pereira M.F."/>
            <person name="Perotto S."/>
            <person name="Peter M."/>
            <person name="Pfister S."/>
            <person name="Riley R."/>
            <person name="Sitrit Y."/>
            <person name="Stielow J.B."/>
            <person name="Szollosi G."/>
            <person name="Zifcakova L."/>
            <person name="Stursova M."/>
            <person name="Spatafora J.W."/>
            <person name="Tedersoo L."/>
            <person name="Vaario L.M."/>
            <person name="Yamada A."/>
            <person name="Yan M."/>
            <person name="Wang P."/>
            <person name="Xu J."/>
            <person name="Bruns T."/>
            <person name="Baldrian P."/>
            <person name="Vilgalys R."/>
            <person name="Dunand C."/>
            <person name="Henrissat B."/>
            <person name="Grigoriev I.V."/>
            <person name="Hibbett D."/>
            <person name="Nagy L.G."/>
            <person name="Martin F.M."/>
        </authorList>
    </citation>
    <scope>NUCLEOTIDE SEQUENCE</scope>
    <source>
        <strain evidence="1">Prilba</strain>
    </source>
</reference>